<evidence type="ECO:0000256" key="1">
    <source>
        <dbReference type="ARBA" id="ARBA00004613"/>
    </source>
</evidence>
<organism evidence="8 10">
    <name type="scientific">Adineta ricciae</name>
    <name type="common">Rotifer</name>
    <dbReference type="NCBI Taxonomy" id="249248"/>
    <lineage>
        <taxon>Eukaryota</taxon>
        <taxon>Metazoa</taxon>
        <taxon>Spiralia</taxon>
        <taxon>Gnathifera</taxon>
        <taxon>Rotifera</taxon>
        <taxon>Eurotatoria</taxon>
        <taxon>Bdelloidea</taxon>
        <taxon>Adinetida</taxon>
        <taxon>Adinetidae</taxon>
        <taxon>Adineta</taxon>
    </lineage>
</organism>
<feature type="chain" id="PRO_5035686349" description="WxxW domain-containing protein" evidence="5">
    <location>
        <begin position="18"/>
        <end position="130"/>
    </location>
</feature>
<dbReference type="EMBL" id="CAJNOJ010000208">
    <property type="protein sequence ID" value="CAF1291566.1"/>
    <property type="molecule type" value="Genomic_DNA"/>
</dbReference>
<evidence type="ECO:0000313" key="10">
    <source>
        <dbReference type="Proteomes" id="UP000663852"/>
    </source>
</evidence>
<feature type="domain" description="WxxW" evidence="6">
    <location>
        <begin position="37"/>
        <end position="123"/>
    </location>
</feature>
<dbReference type="Proteomes" id="UP000663828">
    <property type="component" value="Unassembled WGS sequence"/>
</dbReference>
<evidence type="ECO:0000313" key="9">
    <source>
        <dbReference type="Proteomes" id="UP000663828"/>
    </source>
</evidence>
<gene>
    <name evidence="8" type="ORF">EDS130_LOCUS30116</name>
    <name evidence="7" type="ORF">XAT740_LOCUS28068</name>
</gene>
<evidence type="ECO:0000256" key="3">
    <source>
        <dbReference type="ARBA" id="ARBA00022729"/>
    </source>
</evidence>
<dbReference type="InterPro" id="IPR039675">
    <property type="entry name" value="CILP1/CILP2"/>
</dbReference>
<accession>A0A815D1F4</accession>
<dbReference type="AlphaFoldDB" id="A0A815D1F4"/>
<keyword evidence="3 5" id="KW-0732">Signal</keyword>
<evidence type="ECO:0000313" key="8">
    <source>
        <dbReference type="EMBL" id="CAF1291566.1"/>
    </source>
</evidence>
<dbReference type="EMBL" id="CAJNOR010002378">
    <property type="protein sequence ID" value="CAF1285890.1"/>
    <property type="molecule type" value="Genomic_DNA"/>
</dbReference>
<keyword evidence="4" id="KW-0325">Glycoprotein</keyword>
<dbReference type="Pfam" id="PF13330">
    <property type="entry name" value="Mucin2_WxxW"/>
    <property type="match status" value="1"/>
</dbReference>
<proteinExistence type="predicted"/>
<evidence type="ECO:0000256" key="4">
    <source>
        <dbReference type="ARBA" id="ARBA00023180"/>
    </source>
</evidence>
<feature type="signal peptide" evidence="5">
    <location>
        <begin position="1"/>
        <end position="17"/>
    </location>
</feature>
<name>A0A815D1F4_ADIRI</name>
<keyword evidence="2" id="KW-0964">Secreted</keyword>
<evidence type="ECO:0000256" key="5">
    <source>
        <dbReference type="SAM" id="SignalP"/>
    </source>
</evidence>
<dbReference type="OrthoDB" id="10018712at2759"/>
<comment type="subcellular location">
    <subcellularLocation>
        <location evidence="1">Secreted</location>
    </subcellularLocation>
</comment>
<protein>
    <recommendedName>
        <fullName evidence="6">WxxW domain-containing protein</fullName>
    </recommendedName>
</protein>
<sequence length="130" mass="14594">MFFITLFAILLFNSVASQGIFDPSTFTQGSCTGSNKWTIWFDTNDPSSVQGDFEITNHIKQLLPTYMCSSPSAIEAQTSYDTSPTTTGDVFRISTKDGFFCLNQQVNNYKNRLCTDYKVRYCCPSASISR</sequence>
<evidence type="ECO:0000259" key="6">
    <source>
        <dbReference type="Pfam" id="PF13330"/>
    </source>
</evidence>
<comment type="caution">
    <text evidence="8">The sequence shown here is derived from an EMBL/GenBank/DDBJ whole genome shotgun (WGS) entry which is preliminary data.</text>
</comment>
<dbReference type="Proteomes" id="UP000663852">
    <property type="component" value="Unassembled WGS sequence"/>
</dbReference>
<dbReference type="GO" id="GO:0005576">
    <property type="term" value="C:extracellular region"/>
    <property type="evidence" value="ECO:0007669"/>
    <property type="project" value="UniProtKB-SubCell"/>
</dbReference>
<dbReference type="PANTHER" id="PTHR15031">
    <property type="entry name" value="CARTILAGE INTERMEDIATE LAYER PROTEIN CLIP"/>
    <property type="match status" value="1"/>
</dbReference>
<reference evidence="8" key="1">
    <citation type="submission" date="2021-02" db="EMBL/GenBank/DDBJ databases">
        <authorList>
            <person name="Nowell W R."/>
        </authorList>
    </citation>
    <scope>NUCLEOTIDE SEQUENCE</scope>
</reference>
<evidence type="ECO:0000313" key="7">
    <source>
        <dbReference type="EMBL" id="CAF1285890.1"/>
    </source>
</evidence>
<keyword evidence="9" id="KW-1185">Reference proteome</keyword>
<evidence type="ECO:0000256" key="2">
    <source>
        <dbReference type="ARBA" id="ARBA00022525"/>
    </source>
</evidence>
<dbReference type="InterPro" id="IPR025155">
    <property type="entry name" value="WxxW_domain"/>
</dbReference>
<dbReference type="PANTHER" id="PTHR15031:SF6">
    <property type="entry name" value="CARTILAGE INTERMEDIATE LAYER PROTEIN 1-LIKE ISOFORM X1"/>
    <property type="match status" value="1"/>
</dbReference>